<evidence type="ECO:0000256" key="12">
    <source>
        <dbReference type="ARBA" id="ARBA00023224"/>
    </source>
</evidence>
<dbReference type="InterPro" id="IPR000314">
    <property type="entry name" value="Gastrin_rcpt"/>
</dbReference>
<keyword evidence="13" id="KW-0449">Lipoprotein</keyword>
<feature type="domain" description="G-protein coupled receptors family 1 profile" evidence="18">
    <location>
        <begin position="92"/>
        <end position="409"/>
    </location>
</feature>
<accession>A0ABN9MRA9</accession>
<dbReference type="EMBL" id="CAUEEQ010078744">
    <property type="protein sequence ID" value="CAJ0967934.1"/>
    <property type="molecule type" value="Genomic_DNA"/>
</dbReference>
<evidence type="ECO:0000313" key="19">
    <source>
        <dbReference type="EMBL" id="CAJ0967934.1"/>
    </source>
</evidence>
<gene>
    <name evidence="19" type="ORF">RIMI_LOCUS22641454</name>
</gene>
<evidence type="ECO:0000256" key="6">
    <source>
        <dbReference type="ARBA" id="ARBA00023040"/>
    </source>
</evidence>
<comment type="function">
    <text evidence="14">Receptor for gastrin and cholecystokinin. The CCK-B receptors occur throughout the central nervous system where they modulate anxiety, analgesia, arousal, and neuroleptic activity. This receptor mediates its action by association with G proteins that activate a phosphatidylinositol-calcium second messenger system.</text>
</comment>
<keyword evidence="12 16" id="KW-0807">Transducer</keyword>
<feature type="transmembrane region" description="Helical" evidence="17">
    <location>
        <begin position="242"/>
        <end position="266"/>
    </location>
</feature>
<evidence type="ECO:0000313" key="20">
    <source>
        <dbReference type="Proteomes" id="UP001176940"/>
    </source>
</evidence>
<dbReference type="SUPFAM" id="SSF81321">
    <property type="entry name" value="Family A G protein-coupled receptor-like"/>
    <property type="match status" value="1"/>
</dbReference>
<keyword evidence="4 16" id="KW-0812">Transmembrane</keyword>
<keyword evidence="20" id="KW-1185">Reference proteome</keyword>
<reference evidence="19" key="1">
    <citation type="submission" date="2023-07" db="EMBL/GenBank/DDBJ databases">
        <authorList>
            <person name="Stuckert A."/>
        </authorList>
    </citation>
    <scope>NUCLEOTIDE SEQUENCE</scope>
</reference>
<evidence type="ECO:0000256" key="9">
    <source>
        <dbReference type="ARBA" id="ARBA00023157"/>
    </source>
</evidence>
<evidence type="ECO:0000256" key="16">
    <source>
        <dbReference type="RuleBase" id="RU000688"/>
    </source>
</evidence>
<keyword evidence="5 17" id="KW-1133">Transmembrane helix</keyword>
<evidence type="ECO:0000256" key="4">
    <source>
        <dbReference type="ARBA" id="ARBA00022692"/>
    </source>
</evidence>
<keyword evidence="11" id="KW-0325">Glycoprotein</keyword>
<dbReference type="Gene3D" id="1.20.1070.10">
    <property type="entry name" value="Rhodopsin 7-helix transmembrane proteins"/>
    <property type="match status" value="1"/>
</dbReference>
<evidence type="ECO:0000256" key="14">
    <source>
        <dbReference type="ARBA" id="ARBA00025402"/>
    </source>
</evidence>
<evidence type="ECO:0000256" key="2">
    <source>
        <dbReference type="ARBA" id="ARBA00019090"/>
    </source>
</evidence>
<feature type="transmembrane region" description="Helical" evidence="17">
    <location>
        <begin position="150"/>
        <end position="171"/>
    </location>
</feature>
<keyword evidence="3" id="KW-1003">Cell membrane</keyword>
<dbReference type="SMART" id="SM01381">
    <property type="entry name" value="7TM_GPCR_Srsx"/>
    <property type="match status" value="1"/>
</dbReference>
<dbReference type="PROSITE" id="PS50262">
    <property type="entry name" value="G_PROTEIN_RECEP_F1_2"/>
    <property type="match status" value="1"/>
</dbReference>
<dbReference type="InterPro" id="IPR017452">
    <property type="entry name" value="GPCR_Rhodpsn_7TM"/>
</dbReference>
<evidence type="ECO:0000256" key="3">
    <source>
        <dbReference type="ARBA" id="ARBA00022475"/>
    </source>
</evidence>
<evidence type="ECO:0000256" key="15">
    <source>
        <dbReference type="ARBA" id="ARBA00031093"/>
    </source>
</evidence>
<dbReference type="PRINTS" id="PR01822">
    <property type="entry name" value="CCYSTOKININR"/>
</dbReference>
<keyword evidence="6 16" id="KW-0297">G-protein coupled receptor</keyword>
<sequence length="462" mass="51180">MTLTPWQPLVIDGLISVESSRFAVDAAAAAGVSAEKPDTSEEGMDVTVEGAENTGTNGGDTTGNKVTGSGGNDLNWVRILLYCLIFLLSVFGNTLIIIVLLMNKRLRTVTNCFLLSLAVSDIMVSLLCMPFTLIPNLLGNFIFGEVICKTAAYFMGISVSVSTFNLVAIAIERYSAICNPLKSRVWQTRSHAYKVIAATWIMSIFIMIPYLVYNTLVSFPMAGNQEGYQCRLRWPNSQVQQAWYVILLTVLFFIPGVVMIVAYGLISHELYRGIQFEMDLNKEAKANKNGVSVSISASANSCDESDGCYIQVNKRRNTMEMSTLTPGDSSNMDRARINNSEAKLLAKKRVIRMLIVIVAMFFVCWMPIYVANTWKAFDEKSAYILLTGVPISFIHLMSYTSACVNPIIYCFMNKRFRKAFLATFASCVKPCRRFRESEEDIGATGVSLSKFSYTTVSSLGPP</sequence>
<dbReference type="PROSITE" id="PS00237">
    <property type="entry name" value="G_PROTEIN_RECEP_F1_1"/>
    <property type="match status" value="1"/>
</dbReference>
<dbReference type="Pfam" id="PF00001">
    <property type="entry name" value="7tm_1"/>
    <property type="match status" value="1"/>
</dbReference>
<dbReference type="PANTHER" id="PTHR24238:SF79">
    <property type="entry name" value="GASTRIN_CHOLECYSTOKININ TYPE B RECEPTOR"/>
    <property type="match status" value="1"/>
</dbReference>
<evidence type="ECO:0000256" key="13">
    <source>
        <dbReference type="ARBA" id="ARBA00023288"/>
    </source>
</evidence>
<comment type="subcellular location">
    <subcellularLocation>
        <location evidence="1">Cell membrane</location>
        <topology evidence="1">Multi-pass membrane protein</topology>
    </subcellularLocation>
</comment>
<feature type="transmembrane region" description="Helical" evidence="17">
    <location>
        <begin position="192"/>
        <end position="213"/>
    </location>
</feature>
<dbReference type="CDD" id="cd15979">
    <property type="entry name" value="7tmA_CCK-BR"/>
    <property type="match status" value="1"/>
</dbReference>
<comment type="caution">
    <text evidence="19">The sequence shown here is derived from an EMBL/GenBank/DDBJ whole genome shotgun (WGS) entry which is preliminary data.</text>
</comment>
<evidence type="ECO:0000259" key="18">
    <source>
        <dbReference type="PROSITE" id="PS50262"/>
    </source>
</evidence>
<feature type="transmembrane region" description="Helical" evidence="17">
    <location>
        <begin position="350"/>
        <end position="370"/>
    </location>
</feature>
<dbReference type="PRINTS" id="PR00527">
    <property type="entry name" value="GASTRINR"/>
</dbReference>
<dbReference type="InterPro" id="IPR000276">
    <property type="entry name" value="GPCR_Rhodpsn"/>
</dbReference>
<feature type="transmembrane region" description="Helical" evidence="17">
    <location>
        <begin position="113"/>
        <end position="138"/>
    </location>
</feature>
<proteinExistence type="inferred from homology"/>
<dbReference type="InterPro" id="IPR009126">
    <property type="entry name" value="Cholcskin_rcpt"/>
</dbReference>
<evidence type="ECO:0000256" key="10">
    <source>
        <dbReference type="ARBA" id="ARBA00023170"/>
    </source>
</evidence>
<feature type="transmembrane region" description="Helical" evidence="17">
    <location>
        <begin position="79"/>
        <end position="101"/>
    </location>
</feature>
<evidence type="ECO:0000256" key="17">
    <source>
        <dbReference type="SAM" id="Phobius"/>
    </source>
</evidence>
<keyword evidence="8" id="KW-0564">Palmitate</keyword>
<feature type="transmembrane region" description="Helical" evidence="17">
    <location>
        <begin position="382"/>
        <end position="411"/>
    </location>
</feature>
<evidence type="ECO:0000256" key="5">
    <source>
        <dbReference type="ARBA" id="ARBA00022989"/>
    </source>
</evidence>
<name>A0ABN9MRA9_9NEOB</name>
<dbReference type="PRINTS" id="PR00237">
    <property type="entry name" value="GPCRRHODOPSN"/>
</dbReference>
<keyword evidence="7 17" id="KW-0472">Membrane</keyword>
<dbReference type="PANTHER" id="PTHR24238">
    <property type="entry name" value="G-PROTEIN COUPLED RECEPTOR"/>
    <property type="match status" value="1"/>
</dbReference>
<evidence type="ECO:0000256" key="7">
    <source>
        <dbReference type="ARBA" id="ARBA00023136"/>
    </source>
</evidence>
<keyword evidence="9" id="KW-1015">Disulfide bond</keyword>
<comment type="similarity">
    <text evidence="16">Belongs to the G-protein coupled receptor 1 family.</text>
</comment>
<evidence type="ECO:0000256" key="1">
    <source>
        <dbReference type="ARBA" id="ARBA00004651"/>
    </source>
</evidence>
<evidence type="ECO:0000256" key="8">
    <source>
        <dbReference type="ARBA" id="ARBA00023139"/>
    </source>
</evidence>
<organism evidence="19 20">
    <name type="scientific">Ranitomeya imitator</name>
    <name type="common">mimic poison frog</name>
    <dbReference type="NCBI Taxonomy" id="111125"/>
    <lineage>
        <taxon>Eukaryota</taxon>
        <taxon>Metazoa</taxon>
        <taxon>Chordata</taxon>
        <taxon>Craniata</taxon>
        <taxon>Vertebrata</taxon>
        <taxon>Euteleostomi</taxon>
        <taxon>Amphibia</taxon>
        <taxon>Batrachia</taxon>
        <taxon>Anura</taxon>
        <taxon>Neobatrachia</taxon>
        <taxon>Hyloidea</taxon>
        <taxon>Dendrobatidae</taxon>
        <taxon>Dendrobatinae</taxon>
        <taxon>Ranitomeya</taxon>
    </lineage>
</organism>
<evidence type="ECO:0000256" key="11">
    <source>
        <dbReference type="ARBA" id="ARBA00023180"/>
    </source>
</evidence>
<dbReference type="Proteomes" id="UP001176940">
    <property type="component" value="Unassembled WGS sequence"/>
</dbReference>
<protein>
    <recommendedName>
        <fullName evidence="2">Gastrin/cholecystokinin type B receptor</fullName>
    </recommendedName>
    <alternativeName>
        <fullName evidence="15">Cholecystokinin-2 receptor</fullName>
    </alternativeName>
</protein>
<keyword evidence="10 16" id="KW-0675">Receptor</keyword>